<dbReference type="PANTHER" id="PTHR32282">
    <property type="entry name" value="BINDING PROTEIN TRANSPEPTIDASE, PUTATIVE-RELATED"/>
    <property type="match status" value="1"/>
</dbReference>
<protein>
    <submittedName>
        <fullName evidence="5">Biosynthetic peptidoglycan transglycosylase</fullName>
    </submittedName>
</protein>
<proteinExistence type="predicted"/>
<sequence>MNSGDNPGWKQHYPTFKFDNNEMILEEYRSASKTLETEEKVFLSAANIAIVIGAAFGSLTLGKLESITGNKDFLMPVESMLFAIFIITILFAVLFLFHFAARQKSIVYAARKVVVLRTVLGVKYGEFQLVLPNWRIEGANEPFAIRMFPGWKTYVAYPCYAISGISAFVIYFILTILLDVGGLSIASTLNADLVVSVPASFLAFVAFCFLYRHALLDKHESMLLVFTQYVSKLLSLKVEERIEHIVYHAKLSVYEAQRLNIDLKALKKIAVQIEDKEFYRHSGVSWKGLARVILSSLKLHPRSGGSTITQQLVRTLFIKDFSKTKRRKIVEILLAKWFTKVIDKDEQLDMYLSSVRYEFKVMGVIQASKHFFGGIERSFSIAQSFFLIERLSNVRSKIYGKRIRQILQALLDDDKISMDDVVEIVEIYGEMVAKGLVENNTTEGVEYLRNNFCNH</sequence>
<dbReference type="InterPro" id="IPR036950">
    <property type="entry name" value="PBP_transglycosylase"/>
</dbReference>
<dbReference type="GO" id="GO:0008955">
    <property type="term" value="F:peptidoglycan glycosyltransferase activity"/>
    <property type="evidence" value="ECO:0007669"/>
    <property type="project" value="TreeGrafter"/>
</dbReference>
<comment type="pathway">
    <text evidence="1">Cell wall biogenesis; peptidoglycan biosynthesis.</text>
</comment>
<dbReference type="AlphaFoldDB" id="A0AAP4X2D5"/>
<feature type="transmembrane region" description="Helical" evidence="3">
    <location>
        <begin position="154"/>
        <end position="173"/>
    </location>
</feature>
<dbReference type="InterPro" id="IPR001264">
    <property type="entry name" value="Glyco_trans_51"/>
</dbReference>
<dbReference type="EMBL" id="JAUORK010000019">
    <property type="protein sequence ID" value="MDO6673088.1"/>
    <property type="molecule type" value="Genomic_DNA"/>
</dbReference>
<evidence type="ECO:0000259" key="4">
    <source>
        <dbReference type="Pfam" id="PF00912"/>
    </source>
</evidence>
<evidence type="ECO:0000256" key="3">
    <source>
        <dbReference type="SAM" id="Phobius"/>
    </source>
</evidence>
<feature type="domain" description="Glycosyl transferase family 51" evidence="4">
    <location>
        <begin position="264"/>
        <end position="392"/>
    </location>
</feature>
<keyword evidence="3" id="KW-0472">Membrane</keyword>
<feature type="transmembrane region" description="Helical" evidence="3">
    <location>
        <begin position="41"/>
        <end position="61"/>
    </location>
</feature>
<dbReference type="InterPro" id="IPR050396">
    <property type="entry name" value="Glycosyltr_51/Transpeptidase"/>
</dbReference>
<dbReference type="InterPro" id="IPR023346">
    <property type="entry name" value="Lysozyme-like_dom_sf"/>
</dbReference>
<evidence type="ECO:0000313" key="5">
    <source>
        <dbReference type="EMBL" id="MDO6673088.1"/>
    </source>
</evidence>
<evidence type="ECO:0000256" key="2">
    <source>
        <dbReference type="ARBA" id="ARBA00022679"/>
    </source>
</evidence>
<accession>A0AAP4X2D5</accession>
<gene>
    <name evidence="5" type="ORF">Q4535_13305</name>
</gene>
<keyword evidence="3" id="KW-1133">Transmembrane helix</keyword>
<keyword evidence="3" id="KW-0812">Transmembrane</keyword>
<evidence type="ECO:0000313" key="6">
    <source>
        <dbReference type="Proteomes" id="UP001170481"/>
    </source>
</evidence>
<reference evidence="5" key="1">
    <citation type="submission" date="2023-07" db="EMBL/GenBank/DDBJ databases">
        <title>Genome content predicts the carbon catabolic preferences of heterotrophic bacteria.</title>
        <authorList>
            <person name="Gralka M."/>
        </authorList>
    </citation>
    <scope>NUCLEOTIDE SEQUENCE</scope>
    <source>
        <strain evidence="5">C2R13</strain>
    </source>
</reference>
<evidence type="ECO:0000256" key="1">
    <source>
        <dbReference type="ARBA" id="ARBA00004752"/>
    </source>
</evidence>
<organism evidence="5 6">
    <name type="scientific">Cobetia amphilecti</name>
    <dbReference type="NCBI Taxonomy" id="1055104"/>
    <lineage>
        <taxon>Bacteria</taxon>
        <taxon>Pseudomonadati</taxon>
        <taxon>Pseudomonadota</taxon>
        <taxon>Gammaproteobacteria</taxon>
        <taxon>Oceanospirillales</taxon>
        <taxon>Halomonadaceae</taxon>
        <taxon>Cobetia</taxon>
    </lineage>
</organism>
<dbReference type="Proteomes" id="UP001170481">
    <property type="component" value="Unassembled WGS sequence"/>
</dbReference>
<name>A0AAP4X2D5_9GAMM</name>
<dbReference type="Gene3D" id="1.10.3810.10">
    <property type="entry name" value="Biosynthetic peptidoglycan transglycosylase-like"/>
    <property type="match status" value="1"/>
</dbReference>
<dbReference type="SUPFAM" id="SSF53955">
    <property type="entry name" value="Lysozyme-like"/>
    <property type="match status" value="1"/>
</dbReference>
<feature type="transmembrane region" description="Helical" evidence="3">
    <location>
        <begin position="81"/>
        <end position="101"/>
    </location>
</feature>
<dbReference type="Pfam" id="PF00912">
    <property type="entry name" value="Transgly"/>
    <property type="match status" value="1"/>
</dbReference>
<keyword evidence="2" id="KW-0808">Transferase</keyword>
<comment type="caution">
    <text evidence="5">The sequence shown here is derived from an EMBL/GenBank/DDBJ whole genome shotgun (WGS) entry which is preliminary data.</text>
</comment>
<dbReference type="RefSeq" id="WP_303594749.1">
    <property type="nucleotide sequence ID" value="NZ_JAUORK010000019.1"/>
</dbReference>
<dbReference type="PANTHER" id="PTHR32282:SF33">
    <property type="entry name" value="PEPTIDOGLYCAN GLYCOSYLTRANSFERASE"/>
    <property type="match status" value="1"/>
</dbReference>
<feature type="transmembrane region" description="Helical" evidence="3">
    <location>
        <begin position="193"/>
        <end position="211"/>
    </location>
</feature>